<dbReference type="Proteomes" id="UP000321393">
    <property type="component" value="Unassembled WGS sequence"/>
</dbReference>
<evidence type="ECO:0000313" key="1">
    <source>
        <dbReference type="EMBL" id="KAA0050837.1"/>
    </source>
</evidence>
<comment type="caution">
    <text evidence="1">The sequence shown here is derived from an EMBL/GenBank/DDBJ whole genome shotgun (WGS) entry which is preliminary data.</text>
</comment>
<proteinExistence type="predicted"/>
<organism evidence="1 2">
    <name type="scientific">Cucumis melo var. makuwa</name>
    <name type="common">Oriental melon</name>
    <dbReference type="NCBI Taxonomy" id="1194695"/>
    <lineage>
        <taxon>Eukaryota</taxon>
        <taxon>Viridiplantae</taxon>
        <taxon>Streptophyta</taxon>
        <taxon>Embryophyta</taxon>
        <taxon>Tracheophyta</taxon>
        <taxon>Spermatophyta</taxon>
        <taxon>Magnoliopsida</taxon>
        <taxon>eudicotyledons</taxon>
        <taxon>Gunneridae</taxon>
        <taxon>Pentapetalae</taxon>
        <taxon>rosids</taxon>
        <taxon>fabids</taxon>
        <taxon>Cucurbitales</taxon>
        <taxon>Cucurbitaceae</taxon>
        <taxon>Benincaseae</taxon>
        <taxon>Cucumis</taxon>
    </lineage>
</organism>
<reference evidence="1 2" key="1">
    <citation type="submission" date="2019-08" db="EMBL/GenBank/DDBJ databases">
        <title>Draft genome sequences of two oriental melons (Cucumis melo L. var makuwa).</title>
        <authorList>
            <person name="Kwon S.-Y."/>
        </authorList>
    </citation>
    <scope>NUCLEOTIDE SEQUENCE [LARGE SCALE GENOMIC DNA]</scope>
    <source>
        <strain evidence="2">cv. SW 3</strain>
        <tissue evidence="1">Leaf</tissue>
    </source>
</reference>
<protein>
    <submittedName>
        <fullName evidence="1">Uncharacterized protein</fullName>
    </submittedName>
</protein>
<gene>
    <name evidence="1" type="ORF">E6C27_scaffold404G001030</name>
</gene>
<dbReference type="AlphaFoldDB" id="A0A5A7U8W9"/>
<dbReference type="EMBL" id="SSTE01011678">
    <property type="protein sequence ID" value="KAA0050837.1"/>
    <property type="molecule type" value="Genomic_DNA"/>
</dbReference>
<accession>A0A5A7U8W9</accession>
<sequence length="282" mass="30961">MNASCFLWTRLKSEHSFLVEKKNFGFGGEVAMKRSKKALLACIALRSRDLARHSRHSGIGCIGTMDPLIPNRLALPGLAGLAYSCKVWWLEIDLALPKGLISLSPAREASPRSRVPNLALVTCYLSSLHSQVKGQSHALVCGSQSHTLIPTSARSRPTALPKPIIISVPRPHCWKDSASKPYVELPPHTAPLGMEVGQAQAFRLRSFRKSSRKEFSSLSCSWSDRQNTTICSTQVNGSLLTCTPSKLLPTSWSRLLFGGHIGIPFLTRISEYGFQSPPDRSN</sequence>
<evidence type="ECO:0000313" key="2">
    <source>
        <dbReference type="Proteomes" id="UP000321393"/>
    </source>
</evidence>
<name>A0A5A7U8W9_CUCMM</name>
<dbReference type="OrthoDB" id="1710980at2759"/>